<dbReference type="Proteomes" id="UP001145742">
    <property type="component" value="Unassembled WGS sequence"/>
</dbReference>
<sequence>MQQVTVVTLQDLSIIAQATSQKDDQVSNLNTQNQGSGYSPKSARVQEAFGQLSGTFCNMWCDPSSHRKLHTSGFLTGLQENLDYFGFLVTLSDLGNSDLTDMVADPGHIRVHLSFKKV</sequence>
<dbReference type="EMBL" id="WHWB01034480">
    <property type="protein sequence ID" value="KAJ7409283.1"/>
    <property type="molecule type" value="Genomic_DNA"/>
</dbReference>
<keyword evidence="2" id="KW-1185">Reference proteome</keyword>
<proteinExistence type="predicted"/>
<evidence type="ECO:0000313" key="2">
    <source>
        <dbReference type="Proteomes" id="UP001145742"/>
    </source>
</evidence>
<accession>A0ABQ9CU28</accession>
<evidence type="ECO:0000313" key="1">
    <source>
        <dbReference type="EMBL" id="KAJ7409283.1"/>
    </source>
</evidence>
<organism evidence="1 2">
    <name type="scientific">Willisornis vidua</name>
    <name type="common">Xingu scale-backed antbird</name>
    <dbReference type="NCBI Taxonomy" id="1566151"/>
    <lineage>
        <taxon>Eukaryota</taxon>
        <taxon>Metazoa</taxon>
        <taxon>Chordata</taxon>
        <taxon>Craniata</taxon>
        <taxon>Vertebrata</taxon>
        <taxon>Euteleostomi</taxon>
        <taxon>Archelosauria</taxon>
        <taxon>Archosauria</taxon>
        <taxon>Dinosauria</taxon>
        <taxon>Saurischia</taxon>
        <taxon>Theropoda</taxon>
        <taxon>Coelurosauria</taxon>
        <taxon>Aves</taxon>
        <taxon>Neognathae</taxon>
        <taxon>Neoaves</taxon>
        <taxon>Telluraves</taxon>
        <taxon>Australaves</taxon>
        <taxon>Passeriformes</taxon>
        <taxon>Thamnophilidae</taxon>
        <taxon>Willisornis</taxon>
    </lineage>
</organism>
<reference evidence="1" key="1">
    <citation type="submission" date="2019-10" db="EMBL/GenBank/DDBJ databases">
        <authorList>
            <person name="Soares A.E.R."/>
            <person name="Aleixo A."/>
            <person name="Schneider P."/>
            <person name="Miyaki C.Y."/>
            <person name="Schneider M.P."/>
            <person name="Mello C."/>
            <person name="Vasconcelos A.T.R."/>
        </authorList>
    </citation>
    <scope>NUCLEOTIDE SEQUENCE</scope>
    <source>
        <tissue evidence="1">Muscle</tissue>
    </source>
</reference>
<comment type="caution">
    <text evidence="1">The sequence shown here is derived from an EMBL/GenBank/DDBJ whole genome shotgun (WGS) entry which is preliminary data.</text>
</comment>
<gene>
    <name evidence="1" type="ORF">WISP_115737</name>
</gene>
<name>A0ABQ9CU28_9PASS</name>
<protein>
    <submittedName>
        <fullName evidence="1">Uncharacterized protein</fullName>
    </submittedName>
</protein>